<reference evidence="3" key="1">
    <citation type="submission" date="2018-01" db="EMBL/GenBank/DDBJ databases">
        <title>An insight into the sialome of Amazonian anophelines.</title>
        <authorList>
            <person name="Ribeiro J.M."/>
            <person name="Scarpassa V."/>
            <person name="Calvo E."/>
        </authorList>
    </citation>
    <scope>NUCLEOTIDE SEQUENCE</scope>
    <source>
        <tissue evidence="3">Salivary glands</tissue>
    </source>
</reference>
<name>A0A2M4B655_9DIPT</name>
<dbReference type="EMBL" id="GGFK01015176">
    <property type="protein sequence ID" value="MBW48497.1"/>
    <property type="molecule type" value="Transcribed_RNA"/>
</dbReference>
<feature type="compositionally biased region" description="Basic and acidic residues" evidence="1">
    <location>
        <begin position="70"/>
        <end position="89"/>
    </location>
</feature>
<protein>
    <submittedName>
        <fullName evidence="3">Putative secreted protein</fullName>
    </submittedName>
</protein>
<evidence type="ECO:0000256" key="2">
    <source>
        <dbReference type="SAM" id="SignalP"/>
    </source>
</evidence>
<keyword evidence="2" id="KW-0732">Signal</keyword>
<proteinExistence type="predicted"/>
<accession>A0A2M4B655</accession>
<feature type="signal peptide" evidence="2">
    <location>
        <begin position="1"/>
        <end position="19"/>
    </location>
</feature>
<organism evidence="3">
    <name type="scientific">Anopheles triannulatus</name>
    <dbReference type="NCBI Taxonomy" id="58253"/>
    <lineage>
        <taxon>Eukaryota</taxon>
        <taxon>Metazoa</taxon>
        <taxon>Ecdysozoa</taxon>
        <taxon>Arthropoda</taxon>
        <taxon>Hexapoda</taxon>
        <taxon>Insecta</taxon>
        <taxon>Pterygota</taxon>
        <taxon>Neoptera</taxon>
        <taxon>Endopterygota</taxon>
        <taxon>Diptera</taxon>
        <taxon>Nematocera</taxon>
        <taxon>Culicoidea</taxon>
        <taxon>Culicidae</taxon>
        <taxon>Anophelinae</taxon>
        <taxon>Anopheles</taxon>
    </lineage>
</organism>
<feature type="chain" id="PRO_5014947656" evidence="2">
    <location>
        <begin position="20"/>
        <end position="89"/>
    </location>
</feature>
<evidence type="ECO:0000256" key="1">
    <source>
        <dbReference type="SAM" id="MobiDB-lite"/>
    </source>
</evidence>
<evidence type="ECO:0000313" key="3">
    <source>
        <dbReference type="EMBL" id="MBW48497.1"/>
    </source>
</evidence>
<dbReference type="AlphaFoldDB" id="A0A2M4B655"/>
<feature type="region of interest" description="Disordered" evidence="1">
    <location>
        <begin position="58"/>
        <end position="89"/>
    </location>
</feature>
<sequence>MAGLLVLAGWLAGWKVDWSGWWSATHSPSPTKSFRAAHGFRAAKSRNSTRNSFVRSCAPKTNRRKKSIHIHADTRARGSSESRFLREGS</sequence>